<evidence type="ECO:0000313" key="1">
    <source>
        <dbReference type="EMBL" id="MCC9630265.1"/>
    </source>
</evidence>
<organism evidence="1 2">
    <name type="scientific">Blastopirellula sediminis</name>
    <dbReference type="NCBI Taxonomy" id="2894196"/>
    <lineage>
        <taxon>Bacteria</taxon>
        <taxon>Pseudomonadati</taxon>
        <taxon>Planctomycetota</taxon>
        <taxon>Planctomycetia</taxon>
        <taxon>Pirellulales</taxon>
        <taxon>Pirellulaceae</taxon>
        <taxon>Blastopirellula</taxon>
    </lineage>
</organism>
<proteinExistence type="predicted"/>
<sequence length="139" mass="15698">MSDETPALDTLIDRLTTDEQTSVATIKEMISKFVAERDWRQFHAPKNISMALAIEAAELMEHFQWLTVEASREVTADADKMTAIGEELADILCYGLALANELNIDVAAAMNDKMRKNIRKYPKDEYQGRYGKDDPGQVK</sequence>
<dbReference type="PIRSF" id="PIRSF029826">
    <property type="entry name" value="UCP029826_pph"/>
    <property type="match status" value="1"/>
</dbReference>
<dbReference type="SUPFAM" id="SSF101386">
    <property type="entry name" value="all-alpha NTP pyrophosphatases"/>
    <property type="match status" value="1"/>
</dbReference>
<gene>
    <name evidence="1" type="ORF">LOC68_17865</name>
</gene>
<dbReference type="RefSeq" id="WP_230221251.1">
    <property type="nucleotide sequence ID" value="NZ_JAJKFT010000010.1"/>
</dbReference>
<keyword evidence="2" id="KW-1185">Reference proteome</keyword>
<dbReference type="InterPro" id="IPR025984">
    <property type="entry name" value="DCTPP"/>
</dbReference>
<dbReference type="InterPro" id="IPR052555">
    <property type="entry name" value="dCTP_Pyrophosphatase"/>
</dbReference>
<accession>A0A9X1SGJ6</accession>
<dbReference type="GO" id="GO:0047429">
    <property type="term" value="F:nucleoside triphosphate diphosphatase activity"/>
    <property type="evidence" value="ECO:0007669"/>
    <property type="project" value="InterPro"/>
</dbReference>
<dbReference type="CDD" id="cd11537">
    <property type="entry name" value="NTP-PPase_RS21-C6_like"/>
    <property type="match status" value="1"/>
</dbReference>
<dbReference type="PANTHER" id="PTHR46523:SF1">
    <property type="entry name" value="DCTP PYROPHOSPHATASE 1"/>
    <property type="match status" value="1"/>
</dbReference>
<dbReference type="EMBL" id="JAJKFT010000010">
    <property type="protein sequence ID" value="MCC9630265.1"/>
    <property type="molecule type" value="Genomic_DNA"/>
</dbReference>
<protein>
    <submittedName>
        <fullName evidence="1">Nucleotide pyrophosphohydrolase</fullName>
    </submittedName>
</protein>
<dbReference type="GO" id="GO:0009143">
    <property type="term" value="P:nucleoside triphosphate catabolic process"/>
    <property type="evidence" value="ECO:0007669"/>
    <property type="project" value="InterPro"/>
</dbReference>
<dbReference type="Proteomes" id="UP001139103">
    <property type="component" value="Unassembled WGS sequence"/>
</dbReference>
<name>A0A9X1SGJ6_9BACT</name>
<dbReference type="Gene3D" id="1.10.287.1080">
    <property type="entry name" value="MazG-like"/>
    <property type="match status" value="1"/>
</dbReference>
<dbReference type="Pfam" id="PF12643">
    <property type="entry name" value="MazG-like"/>
    <property type="match status" value="1"/>
</dbReference>
<dbReference type="PANTHER" id="PTHR46523">
    <property type="entry name" value="DCTP PYROPHOSPHATASE 1"/>
    <property type="match status" value="1"/>
</dbReference>
<evidence type="ECO:0000313" key="2">
    <source>
        <dbReference type="Proteomes" id="UP001139103"/>
    </source>
</evidence>
<comment type="caution">
    <text evidence="1">The sequence shown here is derived from an EMBL/GenBank/DDBJ whole genome shotgun (WGS) entry which is preliminary data.</text>
</comment>
<dbReference type="AlphaFoldDB" id="A0A9X1SGJ6"/>
<reference evidence="1" key="1">
    <citation type="submission" date="2021-11" db="EMBL/GenBank/DDBJ databases">
        <title>Genome sequence.</title>
        <authorList>
            <person name="Sun Q."/>
        </authorList>
    </citation>
    <scope>NUCLEOTIDE SEQUENCE</scope>
    <source>
        <strain evidence="1">JC732</strain>
    </source>
</reference>